<evidence type="ECO:0000313" key="3">
    <source>
        <dbReference type="Proteomes" id="UP000003490"/>
    </source>
</evidence>
<dbReference type="HOGENOM" id="CLU_3373033_0_0_9"/>
<name>A7VRK6_9FIRM</name>
<proteinExistence type="predicted"/>
<organism evidence="2 3">
    <name type="scientific">[Clostridium] leptum DSM 753</name>
    <dbReference type="NCBI Taxonomy" id="428125"/>
    <lineage>
        <taxon>Bacteria</taxon>
        <taxon>Bacillati</taxon>
        <taxon>Bacillota</taxon>
        <taxon>Clostridia</taxon>
        <taxon>Eubacteriales</taxon>
        <taxon>Oscillospiraceae</taxon>
        <taxon>Oscillospiraceae incertae sedis</taxon>
    </lineage>
</organism>
<reference evidence="2 3" key="2">
    <citation type="submission" date="2007-08" db="EMBL/GenBank/DDBJ databases">
        <authorList>
            <person name="Fulton L."/>
            <person name="Clifton S."/>
            <person name="Fulton B."/>
            <person name="Xu J."/>
            <person name="Minx P."/>
            <person name="Pepin K.H."/>
            <person name="Johnson M."/>
            <person name="Thiruvilangam P."/>
            <person name="Bhonagiri V."/>
            <person name="Nash W.E."/>
            <person name="Wang C."/>
            <person name="Mardis E.R."/>
            <person name="Wilson R.K."/>
        </authorList>
    </citation>
    <scope>NUCLEOTIDE SEQUENCE [LARGE SCALE GENOMIC DNA]</scope>
    <source>
        <strain evidence="2 3">DSM 753</strain>
    </source>
</reference>
<feature type="region of interest" description="Disordered" evidence="1">
    <location>
        <begin position="1"/>
        <end position="34"/>
    </location>
</feature>
<protein>
    <submittedName>
        <fullName evidence="2">Uncharacterized protein</fullName>
    </submittedName>
</protein>
<accession>A7VRK6</accession>
<dbReference type="Proteomes" id="UP000003490">
    <property type="component" value="Unassembled WGS sequence"/>
</dbReference>
<evidence type="ECO:0000256" key="1">
    <source>
        <dbReference type="SAM" id="MobiDB-lite"/>
    </source>
</evidence>
<evidence type="ECO:0000313" key="2">
    <source>
        <dbReference type="EMBL" id="EDO62328.1"/>
    </source>
</evidence>
<sequence length="34" mass="3653">MPNARADFNRRGLLSSPALPMGTVRPGSAFKSYS</sequence>
<reference evidence="2 3" key="1">
    <citation type="submission" date="2007-08" db="EMBL/GenBank/DDBJ databases">
        <title>Draft genome sequence of Clostridium leptum (DSM 753).</title>
        <authorList>
            <person name="Sudarsanam P."/>
            <person name="Ley R."/>
            <person name="Guruge J."/>
            <person name="Turnbaugh P.J."/>
            <person name="Mahowald M."/>
            <person name="Liep D."/>
            <person name="Gordon J."/>
        </authorList>
    </citation>
    <scope>NUCLEOTIDE SEQUENCE [LARGE SCALE GENOMIC DNA]</scope>
    <source>
        <strain evidence="2 3">DSM 753</strain>
    </source>
</reference>
<dbReference type="EMBL" id="ABCB02000016">
    <property type="protein sequence ID" value="EDO62328.1"/>
    <property type="molecule type" value="Genomic_DNA"/>
</dbReference>
<dbReference type="AlphaFoldDB" id="A7VRK6"/>
<comment type="caution">
    <text evidence="2">The sequence shown here is derived from an EMBL/GenBank/DDBJ whole genome shotgun (WGS) entry which is preliminary data.</text>
</comment>
<gene>
    <name evidence="2" type="ORF">CLOLEP_01190</name>
</gene>